<accession>A0AAN9FZK2</accession>
<proteinExistence type="predicted"/>
<feature type="compositionally biased region" description="Basic and acidic residues" evidence="1">
    <location>
        <begin position="1121"/>
        <end position="1138"/>
    </location>
</feature>
<evidence type="ECO:0000313" key="2">
    <source>
        <dbReference type="EMBL" id="KAK7090033.1"/>
    </source>
</evidence>
<feature type="compositionally biased region" description="Polar residues" evidence="1">
    <location>
        <begin position="624"/>
        <end position="647"/>
    </location>
</feature>
<dbReference type="EMBL" id="JBAMIC010000024">
    <property type="protein sequence ID" value="KAK7090033.1"/>
    <property type="molecule type" value="Genomic_DNA"/>
</dbReference>
<evidence type="ECO:0000313" key="3">
    <source>
        <dbReference type="Proteomes" id="UP001374579"/>
    </source>
</evidence>
<feature type="compositionally biased region" description="Polar residues" evidence="1">
    <location>
        <begin position="770"/>
        <end position="779"/>
    </location>
</feature>
<name>A0AAN9FZK2_9CAEN</name>
<feature type="compositionally biased region" description="Low complexity" evidence="1">
    <location>
        <begin position="504"/>
        <end position="524"/>
    </location>
</feature>
<organism evidence="2 3">
    <name type="scientific">Littorina saxatilis</name>
    <dbReference type="NCBI Taxonomy" id="31220"/>
    <lineage>
        <taxon>Eukaryota</taxon>
        <taxon>Metazoa</taxon>
        <taxon>Spiralia</taxon>
        <taxon>Lophotrochozoa</taxon>
        <taxon>Mollusca</taxon>
        <taxon>Gastropoda</taxon>
        <taxon>Caenogastropoda</taxon>
        <taxon>Littorinimorpha</taxon>
        <taxon>Littorinoidea</taxon>
        <taxon>Littorinidae</taxon>
        <taxon>Littorina</taxon>
    </lineage>
</organism>
<dbReference type="AlphaFoldDB" id="A0AAN9FZK2"/>
<feature type="compositionally biased region" description="Polar residues" evidence="1">
    <location>
        <begin position="1070"/>
        <end position="1081"/>
    </location>
</feature>
<feature type="compositionally biased region" description="Polar residues" evidence="1">
    <location>
        <begin position="1089"/>
        <end position="1100"/>
    </location>
</feature>
<feature type="region of interest" description="Disordered" evidence="1">
    <location>
        <begin position="929"/>
        <end position="1138"/>
    </location>
</feature>
<feature type="compositionally biased region" description="Polar residues" evidence="1">
    <location>
        <begin position="1108"/>
        <end position="1119"/>
    </location>
</feature>
<feature type="region of interest" description="Disordered" evidence="1">
    <location>
        <begin position="27"/>
        <end position="69"/>
    </location>
</feature>
<reference evidence="2 3" key="1">
    <citation type="submission" date="2024-02" db="EMBL/GenBank/DDBJ databases">
        <title>Chromosome-scale genome assembly of the rough periwinkle Littorina saxatilis.</title>
        <authorList>
            <person name="De Jode A."/>
            <person name="Faria R."/>
            <person name="Formenti G."/>
            <person name="Sims Y."/>
            <person name="Smith T.P."/>
            <person name="Tracey A."/>
            <person name="Wood J.M.D."/>
            <person name="Zagrodzka Z.B."/>
            <person name="Johannesson K."/>
            <person name="Butlin R.K."/>
            <person name="Leder E.H."/>
        </authorList>
    </citation>
    <scope>NUCLEOTIDE SEQUENCE [LARGE SCALE GENOMIC DNA]</scope>
    <source>
        <strain evidence="2">Snail1</strain>
        <tissue evidence="2">Muscle</tissue>
    </source>
</reference>
<feature type="compositionally biased region" description="Polar residues" evidence="1">
    <location>
        <begin position="551"/>
        <end position="588"/>
    </location>
</feature>
<gene>
    <name evidence="2" type="ORF">V1264_009889</name>
</gene>
<dbReference type="Proteomes" id="UP001374579">
    <property type="component" value="Unassembled WGS sequence"/>
</dbReference>
<feature type="compositionally biased region" description="Polar residues" evidence="1">
    <location>
        <begin position="1013"/>
        <end position="1024"/>
    </location>
</feature>
<feature type="region of interest" description="Disordered" evidence="1">
    <location>
        <begin position="551"/>
        <end position="692"/>
    </location>
</feature>
<feature type="compositionally biased region" description="Low complexity" evidence="1">
    <location>
        <begin position="312"/>
        <end position="322"/>
    </location>
</feature>
<sequence length="1185" mass="125164">MSCIRRLFSRKNLRSLSSETILVNENRGSDSSTLRPGGSVAAAQNVASTDSNCSDGDVGQSSRPAQRKRLVAEGKVLSSATGTINIKPSPISIEEIKRPECTSTQSVPAKVRALSVDARASSFKPHPRSASCSFSSLRRVARRRRKEDTHRERSPSAGQQESVGTAETQRILSTEVAVDTADRAITSVDLATLVGKDVLDVTETSQNTPEESNVHSSVIAKAAPLEVHVPKDTDAVKDTTKNIRTASKTHEEGKTAGKVVIKIAETYHEKCLAASATAGTLSITPKDTLYPADKGSLTTVCSATRILSLADSSSHTQSSESSNAANADQTVNDPSSEAATTAAQYYHTDAKTSSDELSKPSVSISNAVSEIIRAATRESCSAFNVFESGDIVEYQGTGAADTRTKEETKTPCLECSRERKQALQNLHVDDPSSAASLLSHPEQQRDAKCIVPFTGLTVHQTILAYTCSRSGDVTHPPLSRSPTPPPAPPLPPSLARQAFPQPNSAGASTTSTSQSAAGGSSQPGPSNVIEVCALLHETCLPPVNSITIEKQRSETSQPGSLDSQQNSEINPDTPGASQDASIQQSPEGTAQELRSESFPSSVPAGDTVANETGEPIPPAEDLVTENSRTGADTDSTCTCSNRTTAEGSTHCPLHPRNSPDTAEMDGEAHSAPFDPVASSRAQPQSDTPNNIQPVATSAMERTPTQAQPGTLFDRVLSQDFQAEFRNLAPSAPPAEPAFSSQFNLLAYTQEIETDDAENDPASSQRRRSESANTTAPHVETASSSLFNLLSYTQEIDTDNAQNVPAPLQRPEAESANTSNGFFCQYLESKDPKTNASKPGNAKAGAQSHDSPLACTEENEVQTERDGEVSHLNAMSYQASAFPMSFLASIVNMQDNHHDHQAAQTMESDALQEVKVLQDCTKSLNTKVVEEEAGSDTASVGKADNFVPTGSDKRDTASAGKADNFVPTGSDKRDTASAGKADNSVPTGSDKRDAASAGKADNSVPTGSDKRDTASSGKADNSVPTGSDKRDTASSGKADNSVPTGSDKRDTASSGKADNSVPTGSDERDTASSGKADNSVPTGSDERDTASSGKADNSVPSGSDERDTVSSGKADNSDTAGSDERDTDESKKKRVKLADRRRRIEEVEGEEGEEALTVAGLLDVFELEKLMHTNKAELRSSYKRLR</sequence>
<feature type="region of interest" description="Disordered" evidence="1">
    <location>
        <begin position="754"/>
        <end position="779"/>
    </location>
</feature>
<feature type="region of interest" description="Disordered" evidence="1">
    <location>
        <begin position="312"/>
        <end position="338"/>
    </location>
</feature>
<keyword evidence="3" id="KW-1185">Reference proteome</keyword>
<evidence type="ECO:0000256" key="1">
    <source>
        <dbReference type="SAM" id="MobiDB-lite"/>
    </source>
</evidence>
<feature type="compositionally biased region" description="Polar residues" evidence="1">
    <location>
        <begin position="1032"/>
        <end position="1043"/>
    </location>
</feature>
<feature type="region of interest" description="Disordered" evidence="1">
    <location>
        <begin position="472"/>
        <end position="524"/>
    </location>
</feature>
<feature type="compositionally biased region" description="Polar residues" evidence="1">
    <location>
        <begin position="323"/>
        <end position="338"/>
    </location>
</feature>
<feature type="compositionally biased region" description="Polar residues" evidence="1">
    <location>
        <begin position="45"/>
        <end position="64"/>
    </location>
</feature>
<comment type="caution">
    <text evidence="2">The sequence shown here is derived from an EMBL/GenBank/DDBJ whole genome shotgun (WGS) entry which is preliminary data.</text>
</comment>
<protein>
    <submittedName>
        <fullName evidence="2">Uncharacterized protein</fullName>
    </submittedName>
</protein>
<feature type="compositionally biased region" description="Polar residues" evidence="1">
    <location>
        <begin position="156"/>
        <end position="168"/>
    </location>
</feature>
<feature type="region of interest" description="Disordered" evidence="1">
    <location>
        <begin position="829"/>
        <end position="858"/>
    </location>
</feature>
<feature type="compositionally biased region" description="Pro residues" evidence="1">
    <location>
        <begin position="482"/>
        <end position="492"/>
    </location>
</feature>
<feature type="region of interest" description="Disordered" evidence="1">
    <location>
        <begin position="119"/>
        <end position="168"/>
    </location>
</feature>
<feature type="compositionally biased region" description="Polar residues" evidence="1">
    <location>
        <begin position="1051"/>
        <end position="1062"/>
    </location>
</feature>
<feature type="compositionally biased region" description="Polar residues" evidence="1">
    <location>
        <begin position="679"/>
        <end position="692"/>
    </location>
</feature>